<evidence type="ECO:0000313" key="5">
    <source>
        <dbReference type="Proteomes" id="UP000194137"/>
    </source>
</evidence>
<dbReference type="KEGG" id="psin:CAK95_18445"/>
<keyword evidence="2" id="KW-0503">Monooxygenase</keyword>
<dbReference type="PANTHER" id="PTHR30137">
    <property type="entry name" value="LUCIFERASE-LIKE MONOOXYGENASE"/>
    <property type="match status" value="1"/>
</dbReference>
<dbReference type="RefSeq" id="WP_086089241.1">
    <property type="nucleotide sequence ID" value="NZ_CP021112.1"/>
</dbReference>
<dbReference type="STRING" id="1235591.CAK95_18445"/>
<dbReference type="GO" id="GO:0016705">
    <property type="term" value="F:oxidoreductase activity, acting on paired donors, with incorporation or reduction of molecular oxygen"/>
    <property type="evidence" value="ECO:0007669"/>
    <property type="project" value="InterPro"/>
</dbReference>
<keyword evidence="1" id="KW-0560">Oxidoreductase</keyword>
<dbReference type="PANTHER" id="PTHR30137:SF8">
    <property type="entry name" value="BLR5498 PROTEIN"/>
    <property type="match status" value="1"/>
</dbReference>
<dbReference type="GO" id="GO:0004497">
    <property type="term" value="F:monooxygenase activity"/>
    <property type="evidence" value="ECO:0007669"/>
    <property type="project" value="UniProtKB-KW"/>
</dbReference>
<dbReference type="InterPro" id="IPR011251">
    <property type="entry name" value="Luciferase-like_dom"/>
</dbReference>
<feature type="domain" description="Luciferase-like" evidence="3">
    <location>
        <begin position="1"/>
        <end position="319"/>
    </location>
</feature>
<dbReference type="GO" id="GO:0005829">
    <property type="term" value="C:cytosol"/>
    <property type="evidence" value="ECO:0007669"/>
    <property type="project" value="TreeGrafter"/>
</dbReference>
<evidence type="ECO:0000256" key="1">
    <source>
        <dbReference type="ARBA" id="ARBA00023002"/>
    </source>
</evidence>
<evidence type="ECO:0000313" key="4">
    <source>
        <dbReference type="EMBL" id="ARQ00847.1"/>
    </source>
</evidence>
<dbReference type="AlphaFoldDB" id="A0A1W6ZTX4"/>
<keyword evidence="5" id="KW-1185">Reference proteome</keyword>
<dbReference type="Pfam" id="PF00296">
    <property type="entry name" value="Bac_luciferase"/>
    <property type="match status" value="1"/>
</dbReference>
<proteinExistence type="predicted"/>
<name>A0A1W6ZTX4_9HYPH</name>
<reference evidence="4 5" key="1">
    <citation type="submission" date="2017-05" db="EMBL/GenBank/DDBJ databases">
        <title>Full genome sequence of Pseudorhodoplanes sinuspersici.</title>
        <authorList>
            <person name="Dastgheib S.M.M."/>
            <person name="Shavandi M."/>
            <person name="Tirandaz H."/>
        </authorList>
    </citation>
    <scope>NUCLEOTIDE SEQUENCE [LARGE SCALE GENOMIC DNA]</scope>
    <source>
        <strain evidence="4 5">RIPI110</strain>
    </source>
</reference>
<dbReference type="Proteomes" id="UP000194137">
    <property type="component" value="Chromosome"/>
</dbReference>
<sequence>MEFGYFTLSDNHYEGNTRDANTFVKDLTAEALYADKLGMHSAWIGEHHFNSLGVNSSPEMVLAYIAARTEHIRLAPAVTVLPLHNPIRVAEQWSTLDLLSGGRVDFAAGRGYDRREYLPFGVSFDDNQSIFDEGVDILRKLWGSNGERIDYKGKHYQFEDVRITPQPLQNPMPIYVASFSKPSIELAARLDCGLIVAPFAAAMSFGGLKQVADLYKESCAKYGTTPKRLMCSYFTHFADDAASEKAQRDRQIRYYKECVIPSFPGDPRTAPPSYRYFIDMVERLHKVKPEDLTENSVLIGNSARITETLKKVEAAGFDEVILYFNVGMKPHKMVLEEMDRFMSEVAPNFQGKHQERRAA</sequence>
<evidence type="ECO:0000259" key="3">
    <source>
        <dbReference type="Pfam" id="PF00296"/>
    </source>
</evidence>
<gene>
    <name evidence="4" type="ORF">CAK95_18445</name>
</gene>
<dbReference type="SUPFAM" id="SSF51679">
    <property type="entry name" value="Bacterial luciferase-like"/>
    <property type="match status" value="1"/>
</dbReference>
<organism evidence="4 5">
    <name type="scientific">Pseudorhodoplanes sinuspersici</name>
    <dbReference type="NCBI Taxonomy" id="1235591"/>
    <lineage>
        <taxon>Bacteria</taxon>
        <taxon>Pseudomonadati</taxon>
        <taxon>Pseudomonadota</taxon>
        <taxon>Alphaproteobacteria</taxon>
        <taxon>Hyphomicrobiales</taxon>
        <taxon>Pseudorhodoplanes</taxon>
    </lineage>
</organism>
<dbReference type="EMBL" id="CP021112">
    <property type="protein sequence ID" value="ARQ00847.1"/>
    <property type="molecule type" value="Genomic_DNA"/>
</dbReference>
<dbReference type="OrthoDB" id="9804736at2"/>
<evidence type="ECO:0000256" key="2">
    <source>
        <dbReference type="ARBA" id="ARBA00023033"/>
    </source>
</evidence>
<dbReference type="InterPro" id="IPR036661">
    <property type="entry name" value="Luciferase-like_sf"/>
</dbReference>
<protein>
    <recommendedName>
        <fullName evidence="3">Luciferase-like domain-containing protein</fullName>
    </recommendedName>
</protein>
<dbReference type="Gene3D" id="3.20.20.30">
    <property type="entry name" value="Luciferase-like domain"/>
    <property type="match status" value="1"/>
</dbReference>
<dbReference type="InterPro" id="IPR050766">
    <property type="entry name" value="Bact_Lucif_Oxidored"/>
</dbReference>
<accession>A0A1W6ZTX4</accession>